<feature type="transmembrane region" description="Helical" evidence="1">
    <location>
        <begin position="7"/>
        <end position="25"/>
    </location>
</feature>
<dbReference type="InterPro" id="IPR003347">
    <property type="entry name" value="JmjC_dom"/>
</dbReference>
<dbReference type="InterPro" id="IPR014710">
    <property type="entry name" value="RmlC-like_jellyroll"/>
</dbReference>
<dbReference type="AlphaFoldDB" id="A0A6C0KSF5"/>
<dbReference type="InterPro" id="IPR041667">
    <property type="entry name" value="Cupin_8"/>
</dbReference>
<keyword evidence="1" id="KW-0812">Transmembrane</keyword>
<feature type="domain" description="JmjC" evidence="2">
    <location>
        <begin position="121"/>
        <end position="285"/>
    </location>
</feature>
<sequence length="398" mass="46335">MLTSIKEIIFSCFVFCIILFLYLHTQFHLKTSNELEIYEVDQASKEKMEEICDLRQPVLFDDEEYGKKIISTTNKTFLLNNYPVFEIKIRDIIDISNESDLYLPLPIHLANKLFDEDDKSKYFSEGNYDFLLETGALKNMTFNDGSLRPSLVSNCYYDVLMGSNQVETPFRYELNYRNYFIVTQGSIRVKLSPPKSYKYLHPINDYENFEFKSPINPWNPQDKFITDFDKIKCLEIVLTPGRFLFIPAYWWYSFKFEKNSSVSCFKYRTYMNNLAICPNIFMYALQNQNIERKIAKKIDIKNLESTNKIKMKDNFLEEEECRIHNLGSKSESLLTNSLIPDSLIPKGLIPDSLIPEALIPDSLIPEALIPDSLIPNSLIPEILIPNPSTITIYSEASI</sequence>
<protein>
    <recommendedName>
        <fullName evidence="2">JmjC domain-containing protein</fullName>
    </recommendedName>
</protein>
<name>A0A6C0KSF5_9ZZZZ</name>
<dbReference type="EMBL" id="MN740948">
    <property type="protein sequence ID" value="QHU19364.1"/>
    <property type="molecule type" value="Genomic_DNA"/>
</dbReference>
<keyword evidence="1" id="KW-0472">Membrane</keyword>
<organism evidence="3">
    <name type="scientific">viral metagenome</name>
    <dbReference type="NCBI Taxonomy" id="1070528"/>
    <lineage>
        <taxon>unclassified sequences</taxon>
        <taxon>metagenomes</taxon>
        <taxon>organismal metagenomes</taxon>
    </lineage>
</organism>
<evidence type="ECO:0000256" key="1">
    <source>
        <dbReference type="SAM" id="Phobius"/>
    </source>
</evidence>
<evidence type="ECO:0000313" key="3">
    <source>
        <dbReference type="EMBL" id="QHU19364.1"/>
    </source>
</evidence>
<accession>A0A6C0KSF5</accession>
<dbReference type="SUPFAM" id="SSF51197">
    <property type="entry name" value="Clavaminate synthase-like"/>
    <property type="match status" value="1"/>
</dbReference>
<reference evidence="3" key="1">
    <citation type="journal article" date="2020" name="Nature">
        <title>Giant virus diversity and host interactions through global metagenomics.</title>
        <authorList>
            <person name="Schulz F."/>
            <person name="Roux S."/>
            <person name="Paez-Espino D."/>
            <person name="Jungbluth S."/>
            <person name="Walsh D.A."/>
            <person name="Denef V.J."/>
            <person name="McMahon K.D."/>
            <person name="Konstantinidis K.T."/>
            <person name="Eloe-Fadrosh E.A."/>
            <person name="Kyrpides N.C."/>
            <person name="Woyke T."/>
        </authorList>
    </citation>
    <scope>NUCLEOTIDE SEQUENCE</scope>
    <source>
        <strain evidence="3">GVMAG-S-3300013014-104</strain>
    </source>
</reference>
<dbReference type="PROSITE" id="PS51184">
    <property type="entry name" value="JMJC"/>
    <property type="match status" value="1"/>
</dbReference>
<keyword evidence="1" id="KW-1133">Transmembrane helix</keyword>
<evidence type="ECO:0000259" key="2">
    <source>
        <dbReference type="PROSITE" id="PS51184"/>
    </source>
</evidence>
<dbReference type="Gene3D" id="2.60.120.10">
    <property type="entry name" value="Jelly Rolls"/>
    <property type="match status" value="1"/>
</dbReference>
<dbReference type="Pfam" id="PF13621">
    <property type="entry name" value="Cupin_8"/>
    <property type="match status" value="1"/>
</dbReference>
<proteinExistence type="predicted"/>